<feature type="compositionally biased region" description="Polar residues" evidence="3">
    <location>
        <begin position="108"/>
        <end position="124"/>
    </location>
</feature>
<dbReference type="Gene3D" id="1.10.10.60">
    <property type="entry name" value="Homeodomain-like"/>
    <property type="match status" value="1"/>
</dbReference>
<dbReference type="PROSITE" id="PS50071">
    <property type="entry name" value="HOMEOBOX_2"/>
    <property type="match status" value="1"/>
</dbReference>
<feature type="region of interest" description="Disordered" evidence="3">
    <location>
        <begin position="108"/>
        <end position="173"/>
    </location>
</feature>
<evidence type="ECO:0000313" key="5">
    <source>
        <dbReference type="EnsemblMetazoa" id="GPAI020312-PA"/>
    </source>
</evidence>
<dbReference type="GO" id="GO:0005634">
    <property type="term" value="C:nucleus"/>
    <property type="evidence" value="ECO:0007669"/>
    <property type="project" value="UniProtKB-SubCell"/>
</dbReference>
<dbReference type="CDD" id="cd00086">
    <property type="entry name" value="homeodomain"/>
    <property type="match status" value="1"/>
</dbReference>
<evidence type="ECO:0000256" key="2">
    <source>
        <dbReference type="PROSITE-ProRule" id="PRU00108"/>
    </source>
</evidence>
<reference evidence="6" key="1">
    <citation type="submission" date="2014-03" db="EMBL/GenBank/DDBJ databases">
        <authorList>
            <person name="Aksoy S."/>
            <person name="Warren W."/>
            <person name="Wilson R.K."/>
        </authorList>
    </citation>
    <scope>NUCLEOTIDE SEQUENCE [LARGE SCALE GENOMIC DNA]</scope>
    <source>
        <strain evidence="6">IAEA</strain>
    </source>
</reference>
<accession>A0A1A9ZNQ8</accession>
<dbReference type="InterPro" id="IPR001356">
    <property type="entry name" value="HD"/>
</dbReference>
<name>A0A1A9ZNQ8_GLOPL</name>
<protein>
    <recommendedName>
        <fullName evidence="4">Homeobox domain-containing protein</fullName>
    </recommendedName>
</protein>
<reference evidence="5" key="2">
    <citation type="submission" date="2020-05" db="UniProtKB">
        <authorList>
            <consortium name="EnsemblMetazoa"/>
        </authorList>
    </citation>
    <scope>IDENTIFICATION</scope>
    <source>
        <strain evidence="5">IAEA</strain>
    </source>
</reference>
<feature type="compositionally biased region" description="Polar residues" evidence="3">
    <location>
        <begin position="134"/>
        <end position="143"/>
    </location>
</feature>
<proteinExistence type="predicted"/>
<evidence type="ECO:0000256" key="3">
    <source>
        <dbReference type="SAM" id="MobiDB-lite"/>
    </source>
</evidence>
<feature type="compositionally biased region" description="Low complexity" evidence="3">
    <location>
        <begin position="144"/>
        <end position="173"/>
    </location>
</feature>
<feature type="DNA-binding region" description="Homeobox" evidence="2">
    <location>
        <begin position="3"/>
        <end position="49"/>
    </location>
</feature>
<evidence type="ECO:0000259" key="4">
    <source>
        <dbReference type="PROSITE" id="PS50071"/>
    </source>
</evidence>
<feature type="domain" description="Homeobox" evidence="4">
    <location>
        <begin position="1"/>
        <end position="48"/>
    </location>
</feature>
<dbReference type="AlphaFoldDB" id="A0A1A9ZNQ8"/>
<dbReference type="SUPFAM" id="SSF46689">
    <property type="entry name" value="Homeodomain-like"/>
    <property type="match status" value="1"/>
</dbReference>
<dbReference type="GO" id="GO:0003677">
    <property type="term" value="F:DNA binding"/>
    <property type="evidence" value="ECO:0007669"/>
    <property type="project" value="UniProtKB-UniRule"/>
</dbReference>
<keyword evidence="6" id="KW-1185">Reference proteome</keyword>
<dbReference type="Proteomes" id="UP000092445">
    <property type="component" value="Unassembled WGS sequence"/>
</dbReference>
<dbReference type="InterPro" id="IPR009057">
    <property type="entry name" value="Homeodomain-like_sf"/>
</dbReference>
<evidence type="ECO:0000256" key="1">
    <source>
        <dbReference type="ARBA" id="ARBA00004123"/>
    </source>
</evidence>
<dbReference type="VEuPathDB" id="VectorBase:GPAI020312"/>
<dbReference type="EnsemblMetazoa" id="GPAI020312-RA">
    <property type="protein sequence ID" value="GPAI020312-PA"/>
    <property type="gene ID" value="GPAI020312"/>
</dbReference>
<dbReference type="STRING" id="7398.A0A1A9ZNQ8"/>
<keyword evidence="2" id="KW-0238">DNA-binding</keyword>
<comment type="subcellular location">
    <subcellularLocation>
        <location evidence="1 2">Nucleus</location>
    </subcellularLocation>
</comment>
<evidence type="ECO:0000313" key="6">
    <source>
        <dbReference type="Proteomes" id="UP000092445"/>
    </source>
</evidence>
<keyword evidence="2" id="KW-0539">Nucleus</keyword>
<organism evidence="5 6">
    <name type="scientific">Glossina pallidipes</name>
    <name type="common">Tsetse fly</name>
    <dbReference type="NCBI Taxonomy" id="7398"/>
    <lineage>
        <taxon>Eukaryota</taxon>
        <taxon>Metazoa</taxon>
        <taxon>Ecdysozoa</taxon>
        <taxon>Arthropoda</taxon>
        <taxon>Hexapoda</taxon>
        <taxon>Insecta</taxon>
        <taxon>Pterygota</taxon>
        <taxon>Neoptera</taxon>
        <taxon>Endopterygota</taxon>
        <taxon>Diptera</taxon>
        <taxon>Brachycera</taxon>
        <taxon>Muscomorpha</taxon>
        <taxon>Hippoboscoidea</taxon>
        <taxon>Glossinidae</taxon>
        <taxon>Glossina</taxon>
    </lineage>
</organism>
<keyword evidence="2" id="KW-0371">Homeobox</keyword>
<sequence length="173" mass="18997">MMIDDERPLKRRDRGKIVPEKDYIHKAGFQTIELIVWFQNRRAKWRKREKFMNQDKNGYLLPEQALLPQGLMHHYKLPNFHTLLSQYMGLSNLNGIFNAGYPQNLSMAPSAAQVSPPCSNSSPRESPPIAPGSTVLSGGLTVNSSAAASPKSPTGATSSTASSPVSVVTKTED</sequence>